<dbReference type="AlphaFoldDB" id="A0A2P5FRP7"/>
<comment type="caution">
    <text evidence="2">The sequence shown here is derived from an EMBL/GenBank/DDBJ whole genome shotgun (WGS) entry which is preliminary data.</text>
</comment>
<dbReference type="EMBL" id="JXTC01000013">
    <property type="protein sequence ID" value="POO00432.1"/>
    <property type="molecule type" value="Genomic_DNA"/>
</dbReference>
<organism evidence="2 3">
    <name type="scientific">Trema orientale</name>
    <name type="common">Charcoal tree</name>
    <name type="synonym">Celtis orientalis</name>
    <dbReference type="NCBI Taxonomy" id="63057"/>
    <lineage>
        <taxon>Eukaryota</taxon>
        <taxon>Viridiplantae</taxon>
        <taxon>Streptophyta</taxon>
        <taxon>Embryophyta</taxon>
        <taxon>Tracheophyta</taxon>
        <taxon>Spermatophyta</taxon>
        <taxon>Magnoliopsida</taxon>
        <taxon>eudicotyledons</taxon>
        <taxon>Gunneridae</taxon>
        <taxon>Pentapetalae</taxon>
        <taxon>rosids</taxon>
        <taxon>fabids</taxon>
        <taxon>Rosales</taxon>
        <taxon>Cannabaceae</taxon>
        <taxon>Trema</taxon>
    </lineage>
</organism>
<protein>
    <submittedName>
        <fullName evidence="2">Uncharacterized protein</fullName>
    </submittedName>
</protein>
<sequence length="76" mass="8402">MLLMTTCLIRLKQPYPKQTHAASSSYLRSNECTHVDPDGHLDIVTSSTTTATSLGDKQPISGYQEEVERGFKESNS</sequence>
<reference evidence="3" key="1">
    <citation type="submission" date="2016-06" db="EMBL/GenBank/DDBJ databases">
        <title>Parallel loss of symbiosis genes in relatives of nitrogen-fixing non-legume Parasponia.</title>
        <authorList>
            <person name="Van Velzen R."/>
            <person name="Holmer R."/>
            <person name="Bu F."/>
            <person name="Rutten L."/>
            <person name="Van Zeijl A."/>
            <person name="Liu W."/>
            <person name="Santuari L."/>
            <person name="Cao Q."/>
            <person name="Sharma T."/>
            <person name="Shen D."/>
            <person name="Roswanjaya Y."/>
            <person name="Wardhani T."/>
            <person name="Kalhor M.S."/>
            <person name="Jansen J."/>
            <person name="Van den Hoogen J."/>
            <person name="Gungor B."/>
            <person name="Hartog M."/>
            <person name="Hontelez J."/>
            <person name="Verver J."/>
            <person name="Yang W.-C."/>
            <person name="Schijlen E."/>
            <person name="Repin R."/>
            <person name="Schilthuizen M."/>
            <person name="Schranz E."/>
            <person name="Heidstra R."/>
            <person name="Miyata K."/>
            <person name="Fedorova E."/>
            <person name="Kohlen W."/>
            <person name="Bisseling T."/>
            <person name="Smit S."/>
            <person name="Geurts R."/>
        </authorList>
    </citation>
    <scope>NUCLEOTIDE SEQUENCE [LARGE SCALE GENOMIC DNA]</scope>
    <source>
        <strain evidence="3">cv. RG33-2</strain>
    </source>
</reference>
<proteinExistence type="predicted"/>
<dbReference type="Proteomes" id="UP000237000">
    <property type="component" value="Unassembled WGS sequence"/>
</dbReference>
<evidence type="ECO:0000313" key="3">
    <source>
        <dbReference type="Proteomes" id="UP000237000"/>
    </source>
</evidence>
<feature type="compositionally biased region" description="Basic and acidic residues" evidence="1">
    <location>
        <begin position="66"/>
        <end position="76"/>
    </location>
</feature>
<dbReference type="InParanoid" id="A0A2P5FRP7"/>
<feature type="compositionally biased region" description="Polar residues" evidence="1">
    <location>
        <begin position="44"/>
        <end position="55"/>
    </location>
</feature>
<keyword evidence="3" id="KW-1185">Reference proteome</keyword>
<gene>
    <name evidence="2" type="ORF">TorRG33x02_038450</name>
</gene>
<accession>A0A2P5FRP7</accession>
<evidence type="ECO:0000256" key="1">
    <source>
        <dbReference type="SAM" id="MobiDB-lite"/>
    </source>
</evidence>
<name>A0A2P5FRP7_TREOI</name>
<feature type="region of interest" description="Disordered" evidence="1">
    <location>
        <begin position="38"/>
        <end position="76"/>
    </location>
</feature>
<evidence type="ECO:0000313" key="2">
    <source>
        <dbReference type="EMBL" id="POO00432.1"/>
    </source>
</evidence>